<proteinExistence type="predicted"/>
<keyword evidence="3" id="KW-1185">Reference proteome</keyword>
<comment type="caution">
    <text evidence="2">The sequence shown here is derived from an EMBL/GenBank/DDBJ whole genome shotgun (WGS) entry which is preliminary data.</text>
</comment>
<feature type="region of interest" description="Disordered" evidence="1">
    <location>
        <begin position="40"/>
        <end position="200"/>
    </location>
</feature>
<evidence type="ECO:0000256" key="1">
    <source>
        <dbReference type="SAM" id="MobiDB-lite"/>
    </source>
</evidence>
<sequence>MWKTLTCTTNDTEMNLYFVDGSSSSESEYSKTLNIITRLSQKYLGPSKKEKKKKPKSPDIDYDGDVENSTGNSDSGSTSSQKSSISMFDFDEDDPLEMELSPMKSKKPSSANVGQKKKTKSKCTSESKTSIQGRKNVSDNKEKPKEQKGKCIKGKKSRMMEISPIPSSDTLVSNDVDTTNEKGCVQRKSSRDKKGNNVSFSPIVTDMNLLNLSSNRTPLVTLEKDQNVKVPPQINKLDLSMNLDQSTSVSEKADLTKGKKRKTEASTTNTSSVKVLKTSKEQNKTQGEKNKPKQKRKDSGVFTSPKLVQKTLPLLIAKDTSTPADNKAHCMQSSADDSTFGFGSMASPMEVSPVKRLSEVTPLSDYASMDSSLTVNQDESWPKKSKQAVQQKIELFMDAADDDEEVSFTRKLQKSYKPKKKGHKKSSQKNAMEDDWMTKMNTEFSDIEKFELSIEG</sequence>
<feature type="region of interest" description="Disordered" evidence="1">
    <location>
        <begin position="239"/>
        <end position="303"/>
    </location>
</feature>
<reference evidence="2" key="1">
    <citation type="submission" date="2019-08" db="EMBL/GenBank/DDBJ databases">
        <title>The improved chromosome-level genome for the pearl oyster Pinctada fucata martensii using PacBio sequencing and Hi-C.</title>
        <authorList>
            <person name="Zheng Z."/>
        </authorList>
    </citation>
    <scope>NUCLEOTIDE SEQUENCE</scope>
    <source>
        <strain evidence="2">ZZ-2019</strain>
        <tissue evidence="2">Adductor muscle</tissue>
    </source>
</reference>
<feature type="compositionally biased region" description="Basic and acidic residues" evidence="1">
    <location>
        <begin position="136"/>
        <end position="149"/>
    </location>
</feature>
<gene>
    <name evidence="2" type="ORF">FSP39_007581</name>
</gene>
<protein>
    <submittedName>
        <fullName evidence="2">Uncharacterized protein</fullName>
    </submittedName>
</protein>
<dbReference type="Proteomes" id="UP001186944">
    <property type="component" value="Unassembled WGS sequence"/>
</dbReference>
<feature type="compositionally biased region" description="Basic and acidic residues" evidence="1">
    <location>
        <begin position="278"/>
        <end position="291"/>
    </location>
</feature>
<evidence type="ECO:0000313" key="3">
    <source>
        <dbReference type="Proteomes" id="UP001186944"/>
    </source>
</evidence>
<feature type="region of interest" description="Disordered" evidence="1">
    <location>
        <begin position="410"/>
        <end position="436"/>
    </location>
</feature>
<feature type="compositionally biased region" description="Polar residues" evidence="1">
    <location>
        <begin position="165"/>
        <end position="177"/>
    </location>
</feature>
<organism evidence="2 3">
    <name type="scientific">Pinctada imbricata</name>
    <name type="common">Atlantic pearl-oyster</name>
    <name type="synonym">Pinctada martensii</name>
    <dbReference type="NCBI Taxonomy" id="66713"/>
    <lineage>
        <taxon>Eukaryota</taxon>
        <taxon>Metazoa</taxon>
        <taxon>Spiralia</taxon>
        <taxon>Lophotrochozoa</taxon>
        <taxon>Mollusca</taxon>
        <taxon>Bivalvia</taxon>
        <taxon>Autobranchia</taxon>
        <taxon>Pteriomorphia</taxon>
        <taxon>Pterioida</taxon>
        <taxon>Pterioidea</taxon>
        <taxon>Pteriidae</taxon>
        <taxon>Pinctada</taxon>
    </lineage>
</organism>
<dbReference type="EMBL" id="VSWD01000009">
    <property type="protein sequence ID" value="KAK3092821.1"/>
    <property type="molecule type" value="Genomic_DNA"/>
</dbReference>
<feature type="compositionally biased region" description="Low complexity" evidence="1">
    <location>
        <begin position="68"/>
        <end position="86"/>
    </location>
</feature>
<feature type="compositionally biased region" description="Basic residues" evidence="1">
    <location>
        <begin position="411"/>
        <end position="427"/>
    </location>
</feature>
<name>A0AA88XUM9_PINIB</name>
<evidence type="ECO:0000313" key="2">
    <source>
        <dbReference type="EMBL" id="KAK3092821.1"/>
    </source>
</evidence>
<dbReference type="AlphaFoldDB" id="A0AA88XUM9"/>
<accession>A0AA88XUM9</accession>